<dbReference type="EMBL" id="JGYQ01000007">
    <property type="protein sequence ID" value="KFI48214.1"/>
    <property type="molecule type" value="Genomic_DNA"/>
</dbReference>
<reference evidence="2 3" key="1">
    <citation type="submission" date="2014-03" db="EMBL/GenBank/DDBJ databases">
        <title>Genomics of Bifidobacteria.</title>
        <authorList>
            <person name="Ventura M."/>
            <person name="Milani C."/>
            <person name="Lugli G.A."/>
        </authorList>
    </citation>
    <scope>NUCLEOTIDE SEQUENCE [LARGE SCALE GENOMIC DNA]</scope>
    <source>
        <strain evidence="2 3">LMG 10736</strain>
    </source>
</reference>
<evidence type="ECO:0000313" key="3">
    <source>
        <dbReference type="Proteomes" id="UP000029093"/>
    </source>
</evidence>
<dbReference type="Proteomes" id="UP000029093">
    <property type="component" value="Unassembled WGS sequence"/>
</dbReference>
<dbReference type="AlphaFoldDB" id="A0A086ZNW4"/>
<dbReference type="OrthoDB" id="9989689at2"/>
<feature type="compositionally biased region" description="Basic and acidic residues" evidence="1">
    <location>
        <begin position="47"/>
        <end position="78"/>
    </location>
</feature>
<feature type="region of interest" description="Disordered" evidence="1">
    <location>
        <begin position="1"/>
        <end position="78"/>
    </location>
</feature>
<gene>
    <name evidence="2" type="ORF">BBOU_0342</name>
</gene>
<accession>A0A086ZNW4</accession>
<comment type="caution">
    <text evidence="2">The sequence shown here is derived from an EMBL/GenBank/DDBJ whole genome shotgun (WGS) entry which is preliminary data.</text>
</comment>
<sequence length="78" mass="8489">MADRKLDVTPQEPAEEIGGDTPAQPEEPATTPDPQPEEPAPFPPAGHRSERFDTVRPDGTRVTVTRDIDTGEQRIAEA</sequence>
<dbReference type="GeneID" id="303203538"/>
<name>A0A086ZNW4_9BIFI</name>
<evidence type="ECO:0000313" key="2">
    <source>
        <dbReference type="EMBL" id="KFI48214.1"/>
    </source>
</evidence>
<organism evidence="2 3">
    <name type="scientific">Bifidobacterium boum</name>
    <dbReference type="NCBI Taxonomy" id="78343"/>
    <lineage>
        <taxon>Bacteria</taxon>
        <taxon>Bacillati</taxon>
        <taxon>Actinomycetota</taxon>
        <taxon>Actinomycetes</taxon>
        <taxon>Bifidobacteriales</taxon>
        <taxon>Bifidobacteriaceae</taxon>
        <taxon>Bifidobacterium</taxon>
    </lineage>
</organism>
<evidence type="ECO:0000256" key="1">
    <source>
        <dbReference type="SAM" id="MobiDB-lite"/>
    </source>
</evidence>
<proteinExistence type="predicted"/>
<feature type="compositionally biased region" description="Low complexity" evidence="1">
    <location>
        <begin position="20"/>
        <end position="30"/>
    </location>
</feature>
<feature type="compositionally biased region" description="Pro residues" evidence="1">
    <location>
        <begin position="31"/>
        <end position="44"/>
    </location>
</feature>
<keyword evidence="3" id="KW-1185">Reference proteome</keyword>
<protein>
    <submittedName>
        <fullName evidence="2">Uncharacterized protein</fullName>
    </submittedName>
</protein>
<dbReference type="RefSeq" id="WP_026502485.1">
    <property type="nucleotide sequence ID" value="NZ_JGYQ01000007.1"/>
</dbReference>